<proteinExistence type="predicted"/>
<evidence type="ECO:0000256" key="1">
    <source>
        <dbReference type="SAM" id="MobiDB-lite"/>
    </source>
</evidence>
<dbReference type="EMBL" id="MU005572">
    <property type="protein sequence ID" value="KAF2689742.1"/>
    <property type="molecule type" value="Genomic_DNA"/>
</dbReference>
<reference evidence="3" key="1">
    <citation type="journal article" date="2020" name="Stud. Mycol.">
        <title>101 Dothideomycetes genomes: a test case for predicting lifestyles and emergence of pathogens.</title>
        <authorList>
            <person name="Haridas S."/>
            <person name="Albert R."/>
            <person name="Binder M."/>
            <person name="Bloem J."/>
            <person name="Labutti K."/>
            <person name="Salamov A."/>
            <person name="Andreopoulos B."/>
            <person name="Baker S."/>
            <person name="Barry K."/>
            <person name="Bills G."/>
            <person name="Bluhm B."/>
            <person name="Cannon C."/>
            <person name="Castanera R."/>
            <person name="Culley D."/>
            <person name="Daum C."/>
            <person name="Ezra D."/>
            <person name="Gonzalez J."/>
            <person name="Henrissat B."/>
            <person name="Kuo A."/>
            <person name="Liang C."/>
            <person name="Lipzen A."/>
            <person name="Lutzoni F."/>
            <person name="Magnuson J."/>
            <person name="Mondo S."/>
            <person name="Nolan M."/>
            <person name="Ohm R."/>
            <person name="Pangilinan J."/>
            <person name="Park H.-J."/>
            <person name="Ramirez L."/>
            <person name="Alfaro M."/>
            <person name="Sun H."/>
            <person name="Tritt A."/>
            <person name="Yoshinaga Y."/>
            <person name="Zwiers L.-H."/>
            <person name="Turgeon B."/>
            <person name="Goodwin S."/>
            <person name="Spatafora J."/>
            <person name="Crous P."/>
            <person name="Grigoriev I."/>
        </authorList>
    </citation>
    <scope>NUCLEOTIDE SEQUENCE</scope>
    <source>
        <strain evidence="3">CBS 122367</strain>
    </source>
</reference>
<accession>A0A6G1JGR1</accession>
<keyword evidence="2" id="KW-0732">Signal</keyword>
<feature type="compositionally biased region" description="Basic and acidic residues" evidence="1">
    <location>
        <begin position="135"/>
        <end position="146"/>
    </location>
</feature>
<name>A0A6G1JGR1_9PLEO</name>
<evidence type="ECO:0000313" key="4">
    <source>
        <dbReference type="Proteomes" id="UP000799291"/>
    </source>
</evidence>
<keyword evidence="4" id="KW-1185">Reference proteome</keyword>
<dbReference type="AlphaFoldDB" id="A0A6G1JGR1"/>
<dbReference type="Proteomes" id="UP000799291">
    <property type="component" value="Unassembled WGS sequence"/>
</dbReference>
<feature type="signal peptide" evidence="2">
    <location>
        <begin position="1"/>
        <end position="31"/>
    </location>
</feature>
<gene>
    <name evidence="3" type="ORF">K458DRAFT_131896</name>
</gene>
<feature type="compositionally biased region" description="Basic and acidic residues" evidence="1">
    <location>
        <begin position="101"/>
        <end position="114"/>
    </location>
</feature>
<protein>
    <recommendedName>
        <fullName evidence="5">Secreted protein</fullName>
    </recommendedName>
</protein>
<evidence type="ECO:0000256" key="2">
    <source>
        <dbReference type="SAM" id="SignalP"/>
    </source>
</evidence>
<feature type="chain" id="PRO_5026031522" description="Secreted protein" evidence="2">
    <location>
        <begin position="32"/>
        <end position="146"/>
    </location>
</feature>
<feature type="region of interest" description="Disordered" evidence="1">
    <location>
        <begin position="60"/>
        <end position="146"/>
    </location>
</feature>
<sequence length="146" mass="16841">MRVGEIRRSNLLLAVIVTRALLMYEPGKVIASKCASSPRKEGRRMIDMTFFGGVLDVNRRDPSTHCTLTDPHLPTRARENVRHPRRHPHQSPSKRNPPSGWRRDPPSARVERTTHGFTARLMGPATTSLSPPEEMWWRNRQQDRME</sequence>
<evidence type="ECO:0000313" key="3">
    <source>
        <dbReference type="EMBL" id="KAF2689742.1"/>
    </source>
</evidence>
<organism evidence="3 4">
    <name type="scientific">Lentithecium fluviatile CBS 122367</name>
    <dbReference type="NCBI Taxonomy" id="1168545"/>
    <lineage>
        <taxon>Eukaryota</taxon>
        <taxon>Fungi</taxon>
        <taxon>Dikarya</taxon>
        <taxon>Ascomycota</taxon>
        <taxon>Pezizomycotina</taxon>
        <taxon>Dothideomycetes</taxon>
        <taxon>Pleosporomycetidae</taxon>
        <taxon>Pleosporales</taxon>
        <taxon>Massarineae</taxon>
        <taxon>Lentitheciaceae</taxon>
        <taxon>Lentithecium</taxon>
    </lineage>
</organism>
<evidence type="ECO:0008006" key="5">
    <source>
        <dbReference type="Google" id="ProtNLM"/>
    </source>
</evidence>